<evidence type="ECO:0000313" key="10">
    <source>
        <dbReference type="Proteomes" id="UP000241769"/>
    </source>
</evidence>
<dbReference type="InterPro" id="IPR014768">
    <property type="entry name" value="GBD/FH3_dom"/>
</dbReference>
<accession>A0A2P6MWQ7</accession>
<dbReference type="SMART" id="SM00498">
    <property type="entry name" value="FH2"/>
    <property type="match status" value="1"/>
</dbReference>
<keyword evidence="3" id="KW-0009">Actin-binding</keyword>
<feature type="compositionally biased region" description="Pro residues" evidence="5">
    <location>
        <begin position="696"/>
        <end position="711"/>
    </location>
</feature>
<keyword evidence="2 4" id="KW-0175">Coiled coil</keyword>
<feature type="region of interest" description="Disordered" evidence="5">
    <location>
        <begin position="1171"/>
        <end position="1242"/>
    </location>
</feature>
<evidence type="ECO:0000259" key="6">
    <source>
        <dbReference type="PROSITE" id="PS50004"/>
    </source>
</evidence>
<gene>
    <name evidence="9" type="ORF">PROFUN_15355</name>
</gene>
<dbReference type="Gene3D" id="1.25.10.10">
    <property type="entry name" value="Leucine-rich Repeat Variant"/>
    <property type="match status" value="1"/>
</dbReference>
<dbReference type="Proteomes" id="UP000241769">
    <property type="component" value="Unassembled WGS sequence"/>
</dbReference>
<dbReference type="AlphaFoldDB" id="A0A2P6MWQ7"/>
<comment type="similarity">
    <text evidence="1">Belongs to the formin homology family. Diaphanous subfamily.</text>
</comment>
<dbReference type="Pfam" id="PF06371">
    <property type="entry name" value="Drf_GBD"/>
    <property type="match status" value="1"/>
</dbReference>
<feature type="compositionally biased region" description="Pro residues" evidence="5">
    <location>
        <begin position="722"/>
        <end position="765"/>
    </location>
</feature>
<dbReference type="EMBL" id="MDYQ01000350">
    <property type="protein sequence ID" value="PRP76127.1"/>
    <property type="molecule type" value="Genomic_DNA"/>
</dbReference>
<keyword evidence="10" id="KW-1185">Reference proteome</keyword>
<evidence type="ECO:0000256" key="5">
    <source>
        <dbReference type="SAM" id="MobiDB-lite"/>
    </source>
</evidence>
<dbReference type="SUPFAM" id="SSF101447">
    <property type="entry name" value="Formin homology 2 domain (FH2 domain)"/>
    <property type="match status" value="1"/>
</dbReference>
<feature type="region of interest" description="Disordered" evidence="5">
    <location>
        <begin position="613"/>
        <end position="783"/>
    </location>
</feature>
<dbReference type="InterPro" id="IPR000008">
    <property type="entry name" value="C2_dom"/>
</dbReference>
<dbReference type="InterPro" id="IPR015425">
    <property type="entry name" value="FH2_Formin"/>
</dbReference>
<dbReference type="InterPro" id="IPR010473">
    <property type="entry name" value="GTPase-bd"/>
</dbReference>
<reference evidence="9 10" key="1">
    <citation type="journal article" date="2018" name="Genome Biol. Evol.">
        <title>Multiple Roots of Fruiting Body Formation in Amoebozoa.</title>
        <authorList>
            <person name="Hillmann F."/>
            <person name="Forbes G."/>
            <person name="Novohradska S."/>
            <person name="Ferling I."/>
            <person name="Riege K."/>
            <person name="Groth M."/>
            <person name="Westermann M."/>
            <person name="Marz M."/>
            <person name="Spaller T."/>
            <person name="Winckler T."/>
            <person name="Schaap P."/>
            <person name="Glockner G."/>
        </authorList>
    </citation>
    <scope>NUCLEOTIDE SEQUENCE [LARGE SCALE GENOMIC DNA]</scope>
    <source>
        <strain evidence="9 10">Jena</strain>
    </source>
</reference>
<dbReference type="PROSITE" id="PS51232">
    <property type="entry name" value="GBD_FH3"/>
    <property type="match status" value="1"/>
</dbReference>
<dbReference type="InParanoid" id="A0A2P6MWQ7"/>
<proteinExistence type="inferred from homology"/>
<dbReference type="SUPFAM" id="SSF49562">
    <property type="entry name" value="C2 domain (Calcium/lipid-binding domain, CaLB)"/>
    <property type="match status" value="1"/>
</dbReference>
<dbReference type="OrthoDB" id="17350at2759"/>
<feature type="compositionally biased region" description="Polar residues" evidence="5">
    <location>
        <begin position="641"/>
        <end position="656"/>
    </location>
</feature>
<dbReference type="SMART" id="SM00239">
    <property type="entry name" value="C2"/>
    <property type="match status" value="1"/>
</dbReference>
<dbReference type="InterPro" id="IPR011989">
    <property type="entry name" value="ARM-like"/>
</dbReference>
<dbReference type="Pfam" id="PF06367">
    <property type="entry name" value="Drf_FH3"/>
    <property type="match status" value="1"/>
</dbReference>
<dbReference type="PROSITE" id="PS50004">
    <property type="entry name" value="C2"/>
    <property type="match status" value="1"/>
</dbReference>
<evidence type="ECO:0000259" key="7">
    <source>
        <dbReference type="PROSITE" id="PS51232"/>
    </source>
</evidence>
<dbReference type="GO" id="GO:0045010">
    <property type="term" value="P:actin nucleation"/>
    <property type="evidence" value="ECO:0007669"/>
    <property type="project" value="UniProtKB-ARBA"/>
</dbReference>
<dbReference type="GO" id="GO:0031267">
    <property type="term" value="F:small GTPase binding"/>
    <property type="evidence" value="ECO:0007669"/>
    <property type="project" value="InterPro"/>
</dbReference>
<evidence type="ECO:0000256" key="1">
    <source>
        <dbReference type="ARBA" id="ARBA00008214"/>
    </source>
</evidence>
<dbReference type="InterPro" id="IPR016024">
    <property type="entry name" value="ARM-type_fold"/>
</dbReference>
<dbReference type="Pfam" id="PF02181">
    <property type="entry name" value="FH2"/>
    <property type="match status" value="1"/>
</dbReference>
<dbReference type="CDD" id="cd00030">
    <property type="entry name" value="C2"/>
    <property type="match status" value="1"/>
</dbReference>
<dbReference type="SMART" id="SM01140">
    <property type="entry name" value="Drf_GBD"/>
    <property type="match status" value="1"/>
</dbReference>
<dbReference type="Gene3D" id="2.60.40.150">
    <property type="entry name" value="C2 domain"/>
    <property type="match status" value="1"/>
</dbReference>
<evidence type="ECO:0000313" key="9">
    <source>
        <dbReference type="EMBL" id="PRP76127.1"/>
    </source>
</evidence>
<dbReference type="GO" id="GO:0003779">
    <property type="term" value="F:actin binding"/>
    <property type="evidence" value="ECO:0007669"/>
    <property type="project" value="UniProtKB-KW"/>
</dbReference>
<comment type="caution">
    <text evidence="9">The sequence shown here is derived from an EMBL/GenBank/DDBJ whole genome shotgun (WGS) entry which is preliminary data.</text>
</comment>
<evidence type="ECO:0000259" key="8">
    <source>
        <dbReference type="PROSITE" id="PS51444"/>
    </source>
</evidence>
<feature type="compositionally biased region" description="Polar residues" evidence="5">
    <location>
        <begin position="680"/>
        <end position="690"/>
    </location>
</feature>
<dbReference type="InterPro" id="IPR010472">
    <property type="entry name" value="FH3_dom"/>
</dbReference>
<dbReference type="PANTHER" id="PTHR46345:SF8">
    <property type="entry name" value="FORMIN 3, ISOFORM B"/>
    <property type="match status" value="1"/>
</dbReference>
<dbReference type="InterPro" id="IPR035892">
    <property type="entry name" value="C2_domain_sf"/>
</dbReference>
<dbReference type="STRING" id="1890364.A0A2P6MWQ7"/>
<feature type="non-terminal residue" evidence="9">
    <location>
        <position position="1242"/>
    </location>
</feature>
<dbReference type="SMART" id="SM01139">
    <property type="entry name" value="Drf_FH3"/>
    <property type="match status" value="1"/>
</dbReference>
<sequence>MFGRLESEGKISRGMTVSSGCFKNPLWQSALMTISWRKQGKREFIVLCEEMFISTEHTSKHFTVRAYNSPRTSIQEGMSLRVNISQATGINGDLNNVILDLTIAVKHPHIYCKIKLGASNHKTSQKRSLNPLWGESFNFEVSDTTENIILTIYNAKSSGVGSFKDTKLGSITLAISNFPKEEQTNMKESTGDITLHFSVKTNGFGREKERVEMPVNEEIEVKFASFVDRTLGLNSTVKIAQREKMMSLSAEQKWAILQQNKAYSQSHVGRVDNNPSVWNHKLRDEPTSKNLHELRLFLAAEPIEWIKQFLTVGGTDRLATIISDLEWKRSKTDEDVSVLSEALKCVKAIMTNTIGLEDLVTNERLIQSMALCFSIHQLRQEERMSLALQFIVLTGAANGHSQVMNAFTHYQQKKQERRRFTDLVNHFVTEEEVDMKAAYLALINALCNTPNTASHRIAIRKEFKALGVLAEFQRSKELISNQEGASLEQQIIIFEEEDEADEAEASSSSNAMALSNNATELFRTLNEKMRSMGASSTFTEILKLLLKMTISTQKSEYWTNLLDYSKNSGWLSKQEQTDSVDGLKSQLIDLEKRCATLQIEVDEREEMITQLRAGRALPQEQMGEQERTTEVAIRQGDSEQSKNMNYTNERITTSPSAPGGDISSINDHVDQHSLIPPIENNDSVTKSNSKPSPTDDAPPPPPPMNDAPPPLMGDAPPLMGDAPPPPPPMNEGPPPPPPPPMGDVPPPPPPPMGDAPPPPGAPPAPGSQKKSNTKPKPKRDYMKIPESKMKALQWVKLPEKQIKGTIFDQFSDKLMAYTVDFGDIENSFAAKPPPQMRSSLTSMPKEAVEPSVQFVDPKTSQNIMIFLSQFKNIPHQDIAQAVASMDDSLLQLSHAKAIASFIPSSTDMAAIVAFVKDKKGTDKLSQPERFIYELHKVSMLSEKLKLLTFKMEFNSKKDDIKPLIATMKNACIQVKEDKSFTEMVELVLAVGNYINGGTKRGEAFGFGLHTLARLSGFKTSDNSRSFVQYVYEMAQKQKPDCLSFCNSMDSIAAASRVTLGGLLTDVSLLAKEYREAKSAASVIESRQSLTPTIIDFMYRSGTDIDRMKADADSLEHMYSDCAKFLAADPKNTPSEEFFGIVYGFIEEFRSAAKQHKERVEKQERDRKRLLAKQNILATKMTPATPRKGDREEENSPFGDLLKNMTNGQAFKARRERLAQQDTQAPAEKESQDTMHVTNSGST</sequence>
<dbReference type="Gene3D" id="1.20.58.2220">
    <property type="entry name" value="Formin, FH2 domain"/>
    <property type="match status" value="1"/>
</dbReference>
<dbReference type="PROSITE" id="PS51444">
    <property type="entry name" value="FH2"/>
    <property type="match status" value="1"/>
</dbReference>
<name>A0A2P6MWQ7_9EUKA</name>
<evidence type="ECO:0000256" key="4">
    <source>
        <dbReference type="SAM" id="Coils"/>
    </source>
</evidence>
<feature type="domain" description="C2" evidence="6">
    <location>
        <begin position="60"/>
        <end position="188"/>
    </location>
</feature>
<evidence type="ECO:0000256" key="2">
    <source>
        <dbReference type="ARBA" id="ARBA00023054"/>
    </source>
</evidence>
<dbReference type="PANTHER" id="PTHR46345">
    <property type="entry name" value="INVERTED FORMIN-2"/>
    <property type="match status" value="1"/>
</dbReference>
<dbReference type="Pfam" id="PF00168">
    <property type="entry name" value="C2"/>
    <property type="match status" value="1"/>
</dbReference>
<protein>
    <submittedName>
        <fullName evidence="9">Actin binding protein</fullName>
    </submittedName>
</protein>
<dbReference type="InterPro" id="IPR042201">
    <property type="entry name" value="FH2_Formin_sf"/>
</dbReference>
<evidence type="ECO:0000256" key="3">
    <source>
        <dbReference type="ARBA" id="ARBA00023203"/>
    </source>
</evidence>
<feature type="domain" description="GBD/FH3" evidence="7">
    <location>
        <begin position="211"/>
        <end position="579"/>
    </location>
</feature>
<feature type="domain" description="FH2" evidence="8">
    <location>
        <begin position="779"/>
        <end position="1174"/>
    </location>
</feature>
<organism evidence="9 10">
    <name type="scientific">Planoprotostelium fungivorum</name>
    <dbReference type="NCBI Taxonomy" id="1890364"/>
    <lineage>
        <taxon>Eukaryota</taxon>
        <taxon>Amoebozoa</taxon>
        <taxon>Evosea</taxon>
        <taxon>Variosea</taxon>
        <taxon>Cavosteliida</taxon>
        <taxon>Cavosteliaceae</taxon>
        <taxon>Planoprotostelium</taxon>
    </lineage>
</organism>
<feature type="coiled-coil region" evidence="4">
    <location>
        <begin position="573"/>
        <end position="607"/>
    </location>
</feature>
<feature type="compositionally biased region" description="Polar residues" evidence="5">
    <location>
        <begin position="1233"/>
        <end position="1242"/>
    </location>
</feature>
<dbReference type="SUPFAM" id="SSF48371">
    <property type="entry name" value="ARM repeat"/>
    <property type="match status" value="1"/>
</dbReference>